<dbReference type="InterPro" id="IPR036875">
    <property type="entry name" value="Znf_CCHC_sf"/>
</dbReference>
<sequence>MAQRTGGTSDGRGTQEAQARATPGKIAASPDPFNGNGDWQEWIHAFEVCSDLNGWTDKEKLQWLQLRLTGAAGRTFRRLAENAVRSFDSAKAALAEAFQSPGQQLIQEMAFRSKRRQPTESWASHAEALLSLAEKAYPHLDGRSIDAMVNAQLLQSVEDSHLQYLLRRSTPTTVADSVRELTIQQALLQTTFLHSSPVIASAEPTQTRPSEPPIIAEFQSRLHSIEESIHELQRMMIHDRSEHTMPVDGRRRRFSRRPPTEGERRRAQCWICQGFGHIARQCPSASGNGEGSSARTGRMTRNQ</sequence>
<dbReference type="GO" id="GO:0019899">
    <property type="term" value="F:enzyme binding"/>
    <property type="evidence" value="ECO:0007669"/>
    <property type="project" value="UniProtKB-ARBA"/>
</dbReference>
<keyword evidence="1" id="KW-0862">Zinc</keyword>
<keyword evidence="1" id="KW-0479">Metal-binding</keyword>
<name>A0A085MTZ5_9BILA</name>
<dbReference type="InterPro" id="IPR001878">
    <property type="entry name" value="Znf_CCHC"/>
</dbReference>
<dbReference type="Proteomes" id="UP000030758">
    <property type="component" value="Unassembled WGS sequence"/>
</dbReference>
<dbReference type="PANTHER" id="PTHR19963">
    <property type="entry name" value="CCHC-TYPE DOMAIN-CONTAINING PROTEIN"/>
    <property type="match status" value="1"/>
</dbReference>
<dbReference type="GO" id="GO:0003676">
    <property type="term" value="F:nucleic acid binding"/>
    <property type="evidence" value="ECO:0007669"/>
    <property type="project" value="InterPro"/>
</dbReference>
<dbReference type="Pfam" id="PF00098">
    <property type="entry name" value="zf-CCHC"/>
    <property type="match status" value="1"/>
</dbReference>
<evidence type="ECO:0000256" key="1">
    <source>
        <dbReference type="PROSITE-ProRule" id="PRU00047"/>
    </source>
</evidence>
<dbReference type="AlphaFoldDB" id="A0A085MTZ5"/>
<dbReference type="PROSITE" id="PS50158">
    <property type="entry name" value="ZF_CCHC"/>
    <property type="match status" value="1"/>
</dbReference>
<feature type="non-terminal residue" evidence="4">
    <location>
        <position position="303"/>
    </location>
</feature>
<feature type="compositionally biased region" description="Polar residues" evidence="2">
    <location>
        <begin position="1"/>
        <end position="17"/>
    </location>
</feature>
<dbReference type="SMART" id="SM00343">
    <property type="entry name" value="ZnF_C2HC"/>
    <property type="match status" value="1"/>
</dbReference>
<feature type="compositionally biased region" description="Polar residues" evidence="2">
    <location>
        <begin position="283"/>
        <end position="303"/>
    </location>
</feature>
<feature type="region of interest" description="Disordered" evidence="2">
    <location>
        <begin position="244"/>
        <end position="265"/>
    </location>
</feature>
<organism evidence="4">
    <name type="scientific">Trichuris suis</name>
    <name type="common">pig whipworm</name>
    <dbReference type="NCBI Taxonomy" id="68888"/>
    <lineage>
        <taxon>Eukaryota</taxon>
        <taxon>Metazoa</taxon>
        <taxon>Ecdysozoa</taxon>
        <taxon>Nematoda</taxon>
        <taxon>Enoplea</taxon>
        <taxon>Dorylaimia</taxon>
        <taxon>Trichinellida</taxon>
        <taxon>Trichuridae</taxon>
        <taxon>Trichuris</taxon>
    </lineage>
</organism>
<reference evidence="4" key="1">
    <citation type="journal article" date="2014" name="Nat. Genet.">
        <title>Genome and transcriptome of the porcine whipworm Trichuris suis.</title>
        <authorList>
            <person name="Jex A.R."/>
            <person name="Nejsum P."/>
            <person name="Schwarz E.M."/>
            <person name="Hu L."/>
            <person name="Young N.D."/>
            <person name="Hall R.S."/>
            <person name="Korhonen P.K."/>
            <person name="Liao S."/>
            <person name="Thamsborg S."/>
            <person name="Xia J."/>
            <person name="Xu P."/>
            <person name="Wang S."/>
            <person name="Scheerlinck J.P."/>
            <person name="Hofmann A."/>
            <person name="Sternberg P.W."/>
            <person name="Wang J."/>
            <person name="Gasser R.B."/>
        </authorList>
    </citation>
    <scope>NUCLEOTIDE SEQUENCE [LARGE SCALE GENOMIC DNA]</scope>
    <source>
        <strain evidence="4">DCEP-RM93F</strain>
    </source>
</reference>
<keyword evidence="1" id="KW-0863">Zinc-finger</keyword>
<accession>A0A085MTZ5</accession>
<feature type="region of interest" description="Disordered" evidence="2">
    <location>
        <begin position="1"/>
        <end position="34"/>
    </location>
</feature>
<feature type="region of interest" description="Disordered" evidence="2">
    <location>
        <begin position="281"/>
        <end position="303"/>
    </location>
</feature>
<dbReference type="GO" id="GO:0008270">
    <property type="term" value="F:zinc ion binding"/>
    <property type="evidence" value="ECO:0007669"/>
    <property type="project" value="UniProtKB-KW"/>
</dbReference>
<dbReference type="SUPFAM" id="SSF57756">
    <property type="entry name" value="Retrovirus zinc finger-like domains"/>
    <property type="match status" value="1"/>
</dbReference>
<gene>
    <name evidence="4" type="ORF">M514_10608</name>
</gene>
<evidence type="ECO:0000313" key="4">
    <source>
        <dbReference type="EMBL" id="KFD60691.1"/>
    </source>
</evidence>
<dbReference type="PANTHER" id="PTHR19963:SF30">
    <property type="entry name" value="ENDONUCLEASE_EXONUCLEASE_PHOSPHATASE DOMAIN-CONTAINING PROTEIN"/>
    <property type="match status" value="1"/>
</dbReference>
<dbReference type="Gene3D" id="4.10.60.10">
    <property type="entry name" value="Zinc finger, CCHC-type"/>
    <property type="match status" value="1"/>
</dbReference>
<proteinExistence type="predicted"/>
<dbReference type="EMBL" id="KL367653">
    <property type="protein sequence ID" value="KFD60691.1"/>
    <property type="molecule type" value="Genomic_DNA"/>
</dbReference>
<evidence type="ECO:0000259" key="3">
    <source>
        <dbReference type="PROSITE" id="PS50158"/>
    </source>
</evidence>
<evidence type="ECO:0000256" key="2">
    <source>
        <dbReference type="SAM" id="MobiDB-lite"/>
    </source>
</evidence>
<protein>
    <recommendedName>
        <fullName evidence="3">CCHC-type domain-containing protein</fullName>
    </recommendedName>
</protein>
<feature type="domain" description="CCHC-type" evidence="3">
    <location>
        <begin position="269"/>
        <end position="284"/>
    </location>
</feature>